<reference evidence="2 3" key="1">
    <citation type="journal article" date="2014" name="Int. J. Syst. Evol. Microbiol.">
        <title>Complete genome sequence of Corynebacterium casei LMG S-19264T (=DSM 44701T), isolated from a smear-ripened cheese.</title>
        <authorList>
            <consortium name="US DOE Joint Genome Institute (JGI-PGF)"/>
            <person name="Walter F."/>
            <person name="Albersmeier A."/>
            <person name="Kalinowski J."/>
            <person name="Ruckert C."/>
        </authorList>
    </citation>
    <scope>NUCLEOTIDE SEQUENCE [LARGE SCALE GENOMIC DNA]</scope>
    <source>
        <strain evidence="2 3">CGMCC 1.16330</strain>
    </source>
</reference>
<feature type="chain" id="PRO_5035329170" evidence="1">
    <location>
        <begin position="25"/>
        <end position="91"/>
    </location>
</feature>
<sequence>MTRATRRALPLCCALLSSACGSPAAPEIRLLPLRLPDVLLVCAAAPALPASDRLTQGQAAELLLAYDAAHADCAGRLAAVRRLNPTEGGER</sequence>
<protein>
    <submittedName>
        <fullName evidence="2">Uncharacterized protein</fullName>
    </submittedName>
</protein>
<evidence type="ECO:0000313" key="3">
    <source>
        <dbReference type="Proteomes" id="UP000597507"/>
    </source>
</evidence>
<evidence type="ECO:0000313" key="2">
    <source>
        <dbReference type="EMBL" id="GGG46243.1"/>
    </source>
</evidence>
<organism evidence="2 3">
    <name type="scientific">Caldovatus sediminis</name>
    <dbReference type="NCBI Taxonomy" id="2041189"/>
    <lineage>
        <taxon>Bacteria</taxon>
        <taxon>Pseudomonadati</taxon>
        <taxon>Pseudomonadota</taxon>
        <taxon>Alphaproteobacteria</taxon>
        <taxon>Acetobacterales</taxon>
        <taxon>Roseomonadaceae</taxon>
        <taxon>Caldovatus</taxon>
    </lineage>
</organism>
<comment type="caution">
    <text evidence="2">The sequence shown here is derived from an EMBL/GenBank/DDBJ whole genome shotgun (WGS) entry which is preliminary data.</text>
</comment>
<keyword evidence="3" id="KW-1185">Reference proteome</keyword>
<dbReference type="EMBL" id="BMKS01000015">
    <property type="protein sequence ID" value="GGG46243.1"/>
    <property type="molecule type" value="Genomic_DNA"/>
</dbReference>
<dbReference type="AlphaFoldDB" id="A0A8J3EDN7"/>
<name>A0A8J3EDN7_9PROT</name>
<evidence type="ECO:0000256" key="1">
    <source>
        <dbReference type="SAM" id="SignalP"/>
    </source>
</evidence>
<proteinExistence type="predicted"/>
<feature type="signal peptide" evidence="1">
    <location>
        <begin position="1"/>
        <end position="24"/>
    </location>
</feature>
<dbReference type="Proteomes" id="UP000597507">
    <property type="component" value="Unassembled WGS sequence"/>
</dbReference>
<keyword evidence="1" id="KW-0732">Signal</keyword>
<accession>A0A8J3EDN7</accession>
<dbReference type="PROSITE" id="PS51257">
    <property type="entry name" value="PROKAR_LIPOPROTEIN"/>
    <property type="match status" value="1"/>
</dbReference>
<gene>
    <name evidence="2" type="ORF">GCM10010964_36980</name>
</gene>